<evidence type="ECO:0000313" key="2">
    <source>
        <dbReference type="EMBL" id="RKF23207.1"/>
    </source>
</evidence>
<dbReference type="AlphaFoldDB" id="A0A420ER96"/>
<keyword evidence="1" id="KW-0732">Signal</keyword>
<dbReference type="RefSeq" id="WP_120323111.1">
    <property type="nucleotide sequence ID" value="NZ_RAPF01000001.1"/>
</dbReference>
<name>A0A420ER96_9SPHN</name>
<dbReference type="Proteomes" id="UP000284395">
    <property type="component" value="Unassembled WGS sequence"/>
</dbReference>
<organism evidence="2 3">
    <name type="scientific">Altericroceibacterium spongiae</name>
    <dbReference type="NCBI Taxonomy" id="2320269"/>
    <lineage>
        <taxon>Bacteria</taxon>
        <taxon>Pseudomonadati</taxon>
        <taxon>Pseudomonadota</taxon>
        <taxon>Alphaproteobacteria</taxon>
        <taxon>Sphingomonadales</taxon>
        <taxon>Erythrobacteraceae</taxon>
        <taxon>Altericroceibacterium</taxon>
    </lineage>
</organism>
<proteinExistence type="predicted"/>
<keyword evidence="3" id="KW-1185">Reference proteome</keyword>
<dbReference type="EMBL" id="RAPF01000001">
    <property type="protein sequence ID" value="RKF23207.1"/>
    <property type="molecule type" value="Genomic_DNA"/>
</dbReference>
<evidence type="ECO:0000313" key="3">
    <source>
        <dbReference type="Proteomes" id="UP000284395"/>
    </source>
</evidence>
<feature type="signal peptide" evidence="1">
    <location>
        <begin position="1"/>
        <end position="26"/>
    </location>
</feature>
<dbReference type="OrthoDB" id="7428787at2"/>
<protein>
    <submittedName>
        <fullName evidence="2">Uncharacterized protein</fullName>
    </submittedName>
</protein>
<reference evidence="2 3" key="1">
    <citation type="submission" date="2018-09" db="EMBL/GenBank/DDBJ databases">
        <title>Altererythrobacter spongiae sp. nov., isolated from a marine sponge.</title>
        <authorList>
            <person name="Zhuang L."/>
            <person name="Luo L."/>
        </authorList>
    </citation>
    <scope>NUCLEOTIDE SEQUENCE [LARGE SCALE GENOMIC DNA]</scope>
    <source>
        <strain evidence="2 3">HN-Y73</strain>
    </source>
</reference>
<accession>A0A420ER96</accession>
<feature type="chain" id="PRO_5019374827" evidence="1">
    <location>
        <begin position="27"/>
        <end position="131"/>
    </location>
</feature>
<evidence type="ECO:0000256" key="1">
    <source>
        <dbReference type="SAM" id="SignalP"/>
    </source>
</evidence>
<gene>
    <name evidence="2" type="ORF">D6851_01615</name>
</gene>
<comment type="caution">
    <text evidence="2">The sequence shown here is derived from an EMBL/GenBank/DDBJ whole genome shotgun (WGS) entry which is preliminary data.</text>
</comment>
<sequence>MRNPAKLLPASLALAMLSMSAAPALAQDEGAQAGAGDTAQPGDSPEDVRRGAVILRAFNQVLNSEDTPQEVRAQLLSCLYNNSLRNVSVAAGKVVAEQEQLADDNPQHVFIAASAVCGVQPAQEGEADESR</sequence>